<dbReference type="PANTHER" id="PTHR21398">
    <property type="entry name" value="AGAP007094-PA"/>
    <property type="match status" value="1"/>
</dbReference>
<dbReference type="SMART" id="SM00718">
    <property type="entry name" value="DM4_12"/>
    <property type="match status" value="1"/>
</dbReference>
<name>A0A6J2U6W9_DROLE</name>
<dbReference type="Pfam" id="PF07841">
    <property type="entry name" value="DM4_12"/>
    <property type="match status" value="1"/>
</dbReference>
<dbReference type="InterPro" id="IPR006631">
    <property type="entry name" value="DM4_12"/>
</dbReference>
<dbReference type="RefSeq" id="XP_030382912.1">
    <property type="nucleotide sequence ID" value="XM_030527052.1"/>
</dbReference>
<protein>
    <submittedName>
        <fullName evidence="2">Uncharacterized protein LOC115630449</fullName>
    </submittedName>
</protein>
<evidence type="ECO:0000313" key="2">
    <source>
        <dbReference type="RefSeq" id="XP_030382912.1"/>
    </source>
</evidence>
<proteinExistence type="predicted"/>
<reference evidence="2" key="1">
    <citation type="submission" date="2025-08" db="UniProtKB">
        <authorList>
            <consortium name="RefSeq"/>
        </authorList>
    </citation>
    <scope>IDENTIFICATION</scope>
    <source>
        <strain evidence="2">11010-0011.00</strain>
        <tissue evidence="2">Whole body</tissue>
    </source>
</reference>
<organism evidence="1 2">
    <name type="scientific">Drosophila lebanonensis</name>
    <name type="common">Fruit fly</name>
    <name type="synonym">Scaptodrosophila lebanonensis</name>
    <dbReference type="NCBI Taxonomy" id="7225"/>
    <lineage>
        <taxon>Eukaryota</taxon>
        <taxon>Metazoa</taxon>
        <taxon>Ecdysozoa</taxon>
        <taxon>Arthropoda</taxon>
        <taxon>Hexapoda</taxon>
        <taxon>Insecta</taxon>
        <taxon>Pterygota</taxon>
        <taxon>Neoptera</taxon>
        <taxon>Endopterygota</taxon>
        <taxon>Diptera</taxon>
        <taxon>Brachycera</taxon>
        <taxon>Muscomorpha</taxon>
        <taxon>Ephydroidea</taxon>
        <taxon>Drosophilidae</taxon>
        <taxon>Scaptodrosophila</taxon>
    </lineage>
</organism>
<keyword evidence="1" id="KW-1185">Reference proteome</keyword>
<dbReference type="OrthoDB" id="8186940at2759"/>
<dbReference type="PANTHER" id="PTHR21398:SF21">
    <property type="entry name" value="AGAP004005-PA"/>
    <property type="match status" value="1"/>
</dbReference>
<dbReference type="Proteomes" id="UP000504634">
    <property type="component" value="Unplaced"/>
</dbReference>
<dbReference type="AlphaFoldDB" id="A0A6J2U6W9"/>
<sequence>MAKIERDSDFKRRLNETSAGVFHELNNFLNAKERRELCRNEKKRKVTFKGTVDMHICYEDSKSKRIQIRLKPEHMPNVLDSEKAPDKILRKELGLTEQHQRSKRFLIFPRQAPTRYQLIAGIGIPADLSYESLTMGHVLKAEFFLPYNASVYRQNPFLPEYKFKSTYLNAGLNHNEVRNWLQKPTDLRWQIYEYIEHTLKGYGYNGHKCLLEAICEANKVRFAKHYSVAAELLNLLLSPSSTLNAKKAEARDYLEAEKEKNCEKYDCDMKLLNWVSRVMNWEV</sequence>
<accession>A0A6J2U6W9</accession>
<gene>
    <name evidence="2" type="primary">LOC115630449</name>
</gene>
<dbReference type="GeneID" id="115630449"/>
<evidence type="ECO:0000313" key="1">
    <source>
        <dbReference type="Proteomes" id="UP000504634"/>
    </source>
</evidence>